<feature type="region of interest" description="Disordered" evidence="1">
    <location>
        <begin position="134"/>
        <end position="165"/>
    </location>
</feature>
<name>A0ABC9EJZ6_9POAL</name>
<organism evidence="2 3">
    <name type="scientific">Urochloa decumbens</name>
    <dbReference type="NCBI Taxonomy" id="240449"/>
    <lineage>
        <taxon>Eukaryota</taxon>
        <taxon>Viridiplantae</taxon>
        <taxon>Streptophyta</taxon>
        <taxon>Embryophyta</taxon>
        <taxon>Tracheophyta</taxon>
        <taxon>Spermatophyta</taxon>
        <taxon>Magnoliopsida</taxon>
        <taxon>Liliopsida</taxon>
        <taxon>Poales</taxon>
        <taxon>Poaceae</taxon>
        <taxon>PACMAD clade</taxon>
        <taxon>Panicoideae</taxon>
        <taxon>Panicodae</taxon>
        <taxon>Paniceae</taxon>
        <taxon>Melinidinae</taxon>
        <taxon>Urochloa</taxon>
    </lineage>
</organism>
<dbReference type="Proteomes" id="UP001497457">
    <property type="component" value="Chromosome 4rd"/>
</dbReference>
<sequence>MAAMPATSSASSPCQAPSPAGLGLPLLTSPGARAGTLAFGRRGLRLRLRGAAAAAPTGEGSTETLFRFLNAVLGWKWRVRKKGCSCSLAAAGWAREKMPLCIGHLFLGLPKPRRSYISAAGDVTAVSDDYVESSPSSSGYPNGSMGSSFHEDNQSERVAKMNQKSRDSNKMIKICDKLIGVFMVDKPTPTDWRKLLAFSKEWDNIRPHFFKRCQERADAEPNPEMKHKLLRLARKLKEIDEDVVRHNELLEVVKSTPSDEIGALVAKRRKDFTVEFFNHLYYVAESYHDEPEKQTELAKLGNDCVDALQAHDDTTGSLEALNAAELKLKDILNSPSVDAACRKIDNLAEKKELDSALVLMLSKAWSAAKGTDITKSEAMDIMFHLYMTAVANLQRQMPKDIRILKHLIMIEDPEERLSALNDAFTPGPELQGDNVDTLYTSPEALHTWAGAIIDAYYSSREGTLLGQARDLMNPKIIKRVEEIVKIIKDKYL</sequence>
<dbReference type="InterPro" id="IPR040320">
    <property type="entry name" value="At4g37920-like"/>
</dbReference>
<accession>A0ABC9EJZ6</accession>
<evidence type="ECO:0000313" key="3">
    <source>
        <dbReference type="Proteomes" id="UP001497457"/>
    </source>
</evidence>
<feature type="compositionally biased region" description="Low complexity" evidence="1">
    <location>
        <begin position="134"/>
        <end position="148"/>
    </location>
</feature>
<evidence type="ECO:0000256" key="1">
    <source>
        <dbReference type="SAM" id="MobiDB-lite"/>
    </source>
</evidence>
<dbReference type="AlphaFoldDB" id="A0ABC9EJZ6"/>
<reference evidence="2 3" key="2">
    <citation type="submission" date="2024-10" db="EMBL/GenBank/DDBJ databases">
        <authorList>
            <person name="Ryan C."/>
        </authorList>
    </citation>
    <scope>NUCLEOTIDE SEQUENCE [LARGE SCALE GENOMIC DNA]</scope>
</reference>
<evidence type="ECO:0000313" key="2">
    <source>
        <dbReference type="EMBL" id="CAL5058705.1"/>
    </source>
</evidence>
<protein>
    <submittedName>
        <fullName evidence="2">Uncharacterized protein</fullName>
    </submittedName>
</protein>
<dbReference type="PANTHER" id="PTHR31755">
    <property type="entry name" value="FOLATE RECEPTOR-LIKE"/>
    <property type="match status" value="1"/>
</dbReference>
<gene>
    <name evidence="2" type="ORF">URODEC1_LOCUS96291</name>
</gene>
<feature type="compositionally biased region" description="Basic and acidic residues" evidence="1">
    <location>
        <begin position="149"/>
        <end position="165"/>
    </location>
</feature>
<reference evidence="3" key="1">
    <citation type="submission" date="2024-06" db="EMBL/GenBank/DDBJ databases">
        <authorList>
            <person name="Ryan C."/>
        </authorList>
    </citation>
    <scope>NUCLEOTIDE SEQUENCE [LARGE SCALE GENOMIC DNA]</scope>
</reference>
<proteinExistence type="predicted"/>
<dbReference type="PANTHER" id="PTHR31755:SF3">
    <property type="entry name" value="EXOCYST COMPLEX COMPONENT SEC6"/>
    <property type="match status" value="1"/>
</dbReference>
<keyword evidence="3" id="KW-1185">Reference proteome</keyword>
<dbReference type="EMBL" id="OZ075114">
    <property type="protein sequence ID" value="CAL5058705.1"/>
    <property type="molecule type" value="Genomic_DNA"/>
</dbReference>